<sequence>MDYAEMSDKLVDLLGLKGKPIAVSLIKREEDIPTDLTELENPRRYCQMLQDARLKGITSLATADTHACKGGAAAIGLIDYGPNLKTGALYHYKLNKEVSLGVAKRVVDHMPRPAPGSTIATVIAPLDKAPTDPDGARPDVIVIMAGVLAARRIVQAVIYQHGGRFNANFAGIQSTCADATAYPYITGDANVSIGCDGAAKNAGLADDELVVGIPAELLGEITGTLSECAPGWDDWQTGRIGYVRKNI</sequence>
<reference evidence="1" key="1">
    <citation type="submission" date="2018-01" db="EMBL/GenBank/DDBJ databases">
        <authorList>
            <person name="Krukenberg V."/>
        </authorList>
    </citation>
    <scope>NUCLEOTIDE SEQUENCE</scope>
    <source>
        <strain evidence="1">E20ANME2</strain>
    </source>
</reference>
<dbReference type="Proteomes" id="UP000248329">
    <property type="component" value="Unassembled WGS sequence"/>
</dbReference>
<name>A0AC61L371_9EURY</name>
<organism evidence="1 2">
    <name type="scientific">Candidatus Methanogaster sp</name>
    <dbReference type="NCBI Taxonomy" id="3386292"/>
    <lineage>
        <taxon>Archaea</taxon>
        <taxon>Methanobacteriati</taxon>
        <taxon>Methanobacteriota</taxon>
        <taxon>Stenosarchaea group</taxon>
        <taxon>Methanomicrobia</taxon>
        <taxon>Methanosarcinales</taxon>
        <taxon>ANME-2 cluster</taxon>
        <taxon>Candidatus Methanogasteraceae</taxon>
        <taxon>Candidatus Methanogaster</taxon>
    </lineage>
</organism>
<proteinExistence type="predicted"/>
<accession>A0AC61L371</accession>
<evidence type="ECO:0000313" key="1">
    <source>
        <dbReference type="EMBL" id="PXF60770.1"/>
    </source>
</evidence>
<gene>
    <name evidence="1" type="ORF">C4B59_07925</name>
</gene>
<dbReference type="EMBL" id="PQXF01000012">
    <property type="protein sequence ID" value="PXF60770.1"/>
    <property type="molecule type" value="Genomic_DNA"/>
</dbReference>
<evidence type="ECO:0000313" key="2">
    <source>
        <dbReference type="Proteomes" id="UP000248329"/>
    </source>
</evidence>
<protein>
    <submittedName>
        <fullName evidence="1">Uncharacterized protein</fullName>
    </submittedName>
</protein>
<comment type="caution">
    <text evidence="1">The sequence shown here is derived from an EMBL/GenBank/DDBJ whole genome shotgun (WGS) entry which is preliminary data.</text>
</comment>